<evidence type="ECO:0000256" key="5">
    <source>
        <dbReference type="ARBA" id="ARBA00022692"/>
    </source>
</evidence>
<name>A0ABW0QF30_9BURK</name>
<protein>
    <submittedName>
        <fullName evidence="13">Porin</fullName>
    </submittedName>
</protein>
<reference evidence="14" key="1">
    <citation type="journal article" date="2019" name="Int. J. Syst. Evol. Microbiol.">
        <title>The Global Catalogue of Microorganisms (GCM) 10K type strain sequencing project: providing services to taxonomists for standard genome sequencing and annotation.</title>
        <authorList>
            <consortium name="The Broad Institute Genomics Platform"/>
            <consortium name="The Broad Institute Genome Sequencing Center for Infectious Disease"/>
            <person name="Wu L."/>
            <person name="Ma J."/>
        </authorList>
    </citation>
    <scope>NUCLEOTIDE SEQUENCE [LARGE SCALE GENOMIC DNA]</scope>
    <source>
        <strain evidence="14">CGMCC 4.7277</strain>
    </source>
</reference>
<dbReference type="EMBL" id="JBHSMX010000013">
    <property type="protein sequence ID" value="MFC5521319.1"/>
    <property type="molecule type" value="Genomic_DNA"/>
</dbReference>
<comment type="subcellular location">
    <subcellularLocation>
        <location evidence="1">Cell outer membrane</location>
        <topology evidence="1">Multi-pass membrane protein</topology>
    </subcellularLocation>
</comment>
<keyword evidence="3" id="KW-0813">Transport</keyword>
<dbReference type="InterPro" id="IPR050298">
    <property type="entry name" value="Gram-neg_bact_OMP"/>
</dbReference>
<gene>
    <name evidence="13" type="ORF">ACFPP7_10375</name>
</gene>
<dbReference type="PANTHER" id="PTHR34501">
    <property type="entry name" value="PROTEIN YDDL-RELATED"/>
    <property type="match status" value="1"/>
</dbReference>
<keyword evidence="4" id="KW-1134">Transmembrane beta strand</keyword>
<dbReference type="Pfam" id="PF13609">
    <property type="entry name" value="Porin_4"/>
    <property type="match status" value="2"/>
</dbReference>
<keyword evidence="9" id="KW-0472">Membrane</keyword>
<accession>A0ABW0QF30</accession>
<evidence type="ECO:0000313" key="14">
    <source>
        <dbReference type="Proteomes" id="UP001596084"/>
    </source>
</evidence>
<feature type="chain" id="PRO_5046832124" evidence="11">
    <location>
        <begin position="23"/>
        <end position="433"/>
    </location>
</feature>
<evidence type="ECO:0000256" key="1">
    <source>
        <dbReference type="ARBA" id="ARBA00004571"/>
    </source>
</evidence>
<evidence type="ECO:0000256" key="10">
    <source>
        <dbReference type="ARBA" id="ARBA00023237"/>
    </source>
</evidence>
<feature type="domain" description="Porin" evidence="12">
    <location>
        <begin position="8"/>
        <end position="296"/>
    </location>
</feature>
<evidence type="ECO:0000256" key="8">
    <source>
        <dbReference type="ARBA" id="ARBA00023114"/>
    </source>
</evidence>
<dbReference type="Gene3D" id="2.40.160.10">
    <property type="entry name" value="Porin"/>
    <property type="match status" value="1"/>
</dbReference>
<dbReference type="CDD" id="cd00342">
    <property type="entry name" value="gram_neg_porins"/>
    <property type="match status" value="1"/>
</dbReference>
<keyword evidence="6 11" id="KW-0732">Signal</keyword>
<comment type="subunit">
    <text evidence="2">Homotrimer.</text>
</comment>
<keyword evidence="7" id="KW-0406">Ion transport</keyword>
<comment type="caution">
    <text evidence="13">The sequence shown here is derived from an EMBL/GenBank/DDBJ whole genome shotgun (WGS) entry which is preliminary data.</text>
</comment>
<keyword evidence="10" id="KW-0998">Cell outer membrane</keyword>
<dbReference type="RefSeq" id="WP_068833349.1">
    <property type="nucleotide sequence ID" value="NZ_JBHSMX010000013.1"/>
</dbReference>
<proteinExistence type="predicted"/>
<evidence type="ECO:0000313" key="13">
    <source>
        <dbReference type="EMBL" id="MFC5521319.1"/>
    </source>
</evidence>
<keyword evidence="8" id="KW-0626">Porin</keyword>
<dbReference type="PANTHER" id="PTHR34501:SF9">
    <property type="entry name" value="MAJOR OUTER MEMBRANE PROTEIN P.IA"/>
    <property type="match status" value="1"/>
</dbReference>
<evidence type="ECO:0000256" key="6">
    <source>
        <dbReference type="ARBA" id="ARBA00022729"/>
    </source>
</evidence>
<evidence type="ECO:0000256" key="2">
    <source>
        <dbReference type="ARBA" id="ARBA00011233"/>
    </source>
</evidence>
<keyword evidence="5" id="KW-0812">Transmembrane</keyword>
<evidence type="ECO:0000256" key="7">
    <source>
        <dbReference type="ARBA" id="ARBA00023065"/>
    </source>
</evidence>
<feature type="domain" description="Porin" evidence="12">
    <location>
        <begin position="315"/>
        <end position="399"/>
    </location>
</feature>
<evidence type="ECO:0000259" key="12">
    <source>
        <dbReference type="Pfam" id="PF13609"/>
    </source>
</evidence>
<dbReference type="SUPFAM" id="SSF56935">
    <property type="entry name" value="Porins"/>
    <property type="match status" value="1"/>
</dbReference>
<sequence>MKKLTLVATAMMGLLSATGAMAQSTVTLYGILDGGLNHITGLQNGSATRIDSGIMDGSRFGLRGTEDIGGGYKAIFTLENRLELDTGSVSNRPPSGAQLPDRMSSAAGLGLTGAAAAVAPLVIPTVNAVIADSLGVNVGPTGNRLFDRQAFVGLVTPVGALTLGRQYTPGYLVGATFDASQTQSSLAAGQVASFPPSIDIRLSNTIQYAIQTSGITATLMYGAGEVAGQGSSAGRFFGGMVMYKGDGFAVGYGRNQRNNELGQKSLENNVFGGSVDVGPGTLYGQYATIKDENPTNLSTIGTQVGSSPALIARLGAAGAAAVGAAFQNAYNNAFQQDAYLAHIGYKLTSGVHTWVVAYNRLKDKRPNNASTNSYGATYTYALSKRTNLNAVLTRFNNQGTGQAAPGEAGFLGGVTSAAGVGSTNVAFGINHKF</sequence>
<dbReference type="InterPro" id="IPR033900">
    <property type="entry name" value="Gram_neg_porin_domain"/>
</dbReference>
<evidence type="ECO:0000256" key="3">
    <source>
        <dbReference type="ARBA" id="ARBA00022448"/>
    </source>
</evidence>
<dbReference type="Proteomes" id="UP001596084">
    <property type="component" value="Unassembled WGS sequence"/>
</dbReference>
<dbReference type="InterPro" id="IPR023614">
    <property type="entry name" value="Porin_dom_sf"/>
</dbReference>
<evidence type="ECO:0000256" key="11">
    <source>
        <dbReference type="SAM" id="SignalP"/>
    </source>
</evidence>
<evidence type="ECO:0000256" key="9">
    <source>
        <dbReference type="ARBA" id="ARBA00023136"/>
    </source>
</evidence>
<keyword evidence="14" id="KW-1185">Reference proteome</keyword>
<evidence type="ECO:0000256" key="4">
    <source>
        <dbReference type="ARBA" id="ARBA00022452"/>
    </source>
</evidence>
<organism evidence="13 14">
    <name type="scientific">Polaromonas jejuensis</name>
    <dbReference type="NCBI Taxonomy" id="457502"/>
    <lineage>
        <taxon>Bacteria</taxon>
        <taxon>Pseudomonadati</taxon>
        <taxon>Pseudomonadota</taxon>
        <taxon>Betaproteobacteria</taxon>
        <taxon>Burkholderiales</taxon>
        <taxon>Comamonadaceae</taxon>
        <taxon>Polaromonas</taxon>
    </lineage>
</organism>
<feature type="signal peptide" evidence="11">
    <location>
        <begin position="1"/>
        <end position="22"/>
    </location>
</feature>